<evidence type="ECO:0000313" key="3">
    <source>
        <dbReference type="Proteomes" id="UP001347796"/>
    </source>
</evidence>
<proteinExistence type="predicted"/>
<protein>
    <submittedName>
        <fullName evidence="2">Uncharacterized protein</fullName>
    </submittedName>
</protein>
<accession>A0AAN8J9P5</accession>
<dbReference type="AlphaFoldDB" id="A0AAN8J9P5"/>
<feature type="chain" id="PRO_5042867839" evidence="1">
    <location>
        <begin position="23"/>
        <end position="168"/>
    </location>
</feature>
<comment type="caution">
    <text evidence="2">The sequence shown here is derived from an EMBL/GenBank/DDBJ whole genome shotgun (WGS) entry which is preliminary data.</text>
</comment>
<reference evidence="2 3" key="1">
    <citation type="submission" date="2024-01" db="EMBL/GenBank/DDBJ databases">
        <title>The genome of the rayed Mediterranean limpet Patella caerulea (Linnaeus, 1758).</title>
        <authorList>
            <person name="Anh-Thu Weber A."/>
            <person name="Halstead-Nussloch G."/>
        </authorList>
    </citation>
    <scope>NUCLEOTIDE SEQUENCE [LARGE SCALE GENOMIC DNA]</scope>
    <source>
        <strain evidence="2">AATW-2023a</strain>
        <tissue evidence="2">Whole specimen</tissue>
    </source>
</reference>
<evidence type="ECO:0000256" key="1">
    <source>
        <dbReference type="SAM" id="SignalP"/>
    </source>
</evidence>
<evidence type="ECO:0000313" key="2">
    <source>
        <dbReference type="EMBL" id="KAK6172705.1"/>
    </source>
</evidence>
<feature type="signal peptide" evidence="1">
    <location>
        <begin position="1"/>
        <end position="22"/>
    </location>
</feature>
<dbReference type="EMBL" id="JAZGQO010000011">
    <property type="protein sequence ID" value="KAK6172705.1"/>
    <property type="molecule type" value="Genomic_DNA"/>
</dbReference>
<keyword evidence="1" id="KW-0732">Signal</keyword>
<keyword evidence="3" id="KW-1185">Reference proteome</keyword>
<organism evidence="2 3">
    <name type="scientific">Patella caerulea</name>
    <name type="common">Rayed Mediterranean limpet</name>
    <dbReference type="NCBI Taxonomy" id="87958"/>
    <lineage>
        <taxon>Eukaryota</taxon>
        <taxon>Metazoa</taxon>
        <taxon>Spiralia</taxon>
        <taxon>Lophotrochozoa</taxon>
        <taxon>Mollusca</taxon>
        <taxon>Gastropoda</taxon>
        <taxon>Patellogastropoda</taxon>
        <taxon>Patelloidea</taxon>
        <taxon>Patellidae</taxon>
        <taxon>Patella</taxon>
    </lineage>
</organism>
<dbReference type="Proteomes" id="UP001347796">
    <property type="component" value="Unassembled WGS sequence"/>
</dbReference>
<gene>
    <name evidence="2" type="ORF">SNE40_016314</name>
</gene>
<name>A0AAN8J9P5_PATCE</name>
<dbReference type="Gene3D" id="2.60.120.260">
    <property type="entry name" value="Galactose-binding domain-like"/>
    <property type="match status" value="1"/>
</dbReference>
<sequence length="168" mass="18683">MSPPHTCVCLLLAMVAVKSCGARFFRIEAESTKANYPKEDRSNASNKTDVRLLHNEMLSFKFCLNVETNVIIENVMFSNDGGADKCALHINGIKAGEFESTAESNYSQLWNNFKSSGNIGSTMALDYECNTITLFVTSADDNGIEIDHIDIFVEDAKVTEDIFRCNFD</sequence>